<dbReference type="AlphaFoldDB" id="A0A978VCN4"/>
<feature type="domain" description="Protein kinase" evidence="9">
    <location>
        <begin position="1"/>
        <end position="142"/>
    </location>
</feature>
<evidence type="ECO:0000256" key="7">
    <source>
        <dbReference type="ARBA" id="ARBA00047899"/>
    </source>
</evidence>
<dbReference type="PROSITE" id="PS50011">
    <property type="entry name" value="PROTEIN_KINASE_DOM"/>
    <property type="match status" value="1"/>
</dbReference>
<evidence type="ECO:0000256" key="6">
    <source>
        <dbReference type="ARBA" id="ARBA00022840"/>
    </source>
</evidence>
<dbReference type="Gene3D" id="1.10.510.10">
    <property type="entry name" value="Transferase(Phosphotransferase) domain 1"/>
    <property type="match status" value="1"/>
</dbReference>
<keyword evidence="3" id="KW-0808">Transferase</keyword>
<evidence type="ECO:0000256" key="2">
    <source>
        <dbReference type="ARBA" id="ARBA00022527"/>
    </source>
</evidence>
<proteinExistence type="predicted"/>
<dbReference type="Pfam" id="PF00069">
    <property type="entry name" value="Pkinase"/>
    <property type="match status" value="1"/>
</dbReference>
<keyword evidence="6" id="KW-0067">ATP-binding</keyword>
<gene>
    <name evidence="10" type="ORF">FEM48_Zijuj05G0038400</name>
</gene>
<name>A0A978VCN4_ZIZJJ</name>
<accession>A0A978VCN4</accession>
<keyword evidence="5" id="KW-0418">Kinase</keyword>
<dbReference type="SUPFAM" id="SSF56112">
    <property type="entry name" value="Protein kinase-like (PK-like)"/>
    <property type="match status" value="1"/>
</dbReference>
<dbReference type="FunFam" id="1.10.510.10:FF:001023">
    <property type="entry name" value="Os07g0541700 protein"/>
    <property type="match status" value="1"/>
</dbReference>
<dbReference type="PANTHER" id="PTHR47973">
    <property type="entry name" value="CYSTEINE-RICH RECEPTOR-LIKE PROTEIN KINASE 3"/>
    <property type="match status" value="1"/>
</dbReference>
<comment type="catalytic activity">
    <reaction evidence="8">
        <text>L-seryl-[protein] + ATP = O-phospho-L-seryl-[protein] + ADP + H(+)</text>
        <dbReference type="Rhea" id="RHEA:17989"/>
        <dbReference type="Rhea" id="RHEA-COMP:9863"/>
        <dbReference type="Rhea" id="RHEA-COMP:11604"/>
        <dbReference type="ChEBI" id="CHEBI:15378"/>
        <dbReference type="ChEBI" id="CHEBI:29999"/>
        <dbReference type="ChEBI" id="CHEBI:30616"/>
        <dbReference type="ChEBI" id="CHEBI:83421"/>
        <dbReference type="ChEBI" id="CHEBI:456216"/>
        <dbReference type="EC" id="2.7.11.1"/>
    </reaction>
</comment>
<dbReference type="EC" id="2.7.11.1" evidence="1"/>
<evidence type="ECO:0000313" key="11">
    <source>
        <dbReference type="Proteomes" id="UP000813462"/>
    </source>
</evidence>
<organism evidence="10 11">
    <name type="scientific">Ziziphus jujuba var. spinosa</name>
    <dbReference type="NCBI Taxonomy" id="714518"/>
    <lineage>
        <taxon>Eukaryota</taxon>
        <taxon>Viridiplantae</taxon>
        <taxon>Streptophyta</taxon>
        <taxon>Embryophyta</taxon>
        <taxon>Tracheophyta</taxon>
        <taxon>Spermatophyta</taxon>
        <taxon>Magnoliopsida</taxon>
        <taxon>eudicotyledons</taxon>
        <taxon>Gunneridae</taxon>
        <taxon>Pentapetalae</taxon>
        <taxon>rosids</taxon>
        <taxon>fabids</taxon>
        <taxon>Rosales</taxon>
        <taxon>Rhamnaceae</taxon>
        <taxon>Paliureae</taxon>
        <taxon>Ziziphus</taxon>
    </lineage>
</organism>
<dbReference type="InterPro" id="IPR011009">
    <property type="entry name" value="Kinase-like_dom_sf"/>
</dbReference>
<dbReference type="InterPro" id="IPR052059">
    <property type="entry name" value="CR_Ser/Thr_kinase"/>
</dbReference>
<evidence type="ECO:0000256" key="1">
    <source>
        <dbReference type="ARBA" id="ARBA00012513"/>
    </source>
</evidence>
<keyword evidence="4" id="KW-0547">Nucleotide-binding</keyword>
<protein>
    <recommendedName>
        <fullName evidence="1">non-specific serine/threonine protein kinase</fullName>
        <ecNumber evidence="1">2.7.11.1</ecNumber>
    </recommendedName>
</protein>
<evidence type="ECO:0000313" key="10">
    <source>
        <dbReference type="EMBL" id="KAH7528123.1"/>
    </source>
</evidence>
<dbReference type="InterPro" id="IPR000719">
    <property type="entry name" value="Prot_kinase_dom"/>
</dbReference>
<dbReference type="GO" id="GO:0004674">
    <property type="term" value="F:protein serine/threonine kinase activity"/>
    <property type="evidence" value="ECO:0007669"/>
    <property type="project" value="UniProtKB-KW"/>
</dbReference>
<evidence type="ECO:0000256" key="5">
    <source>
        <dbReference type="ARBA" id="ARBA00022777"/>
    </source>
</evidence>
<dbReference type="EMBL" id="JAEACU010000005">
    <property type="protein sequence ID" value="KAH7528123.1"/>
    <property type="molecule type" value="Genomic_DNA"/>
</dbReference>
<evidence type="ECO:0000259" key="9">
    <source>
        <dbReference type="PROSITE" id="PS50011"/>
    </source>
</evidence>
<dbReference type="GO" id="GO:0005524">
    <property type="term" value="F:ATP binding"/>
    <property type="evidence" value="ECO:0007669"/>
    <property type="project" value="UniProtKB-KW"/>
</dbReference>
<sequence length="142" mass="15717">MDAGHEANNLILVYEYMANNSLEHVLFGSKNIALKWSTRFNICLGIARGLAYLHEESQFRIIQGDVKAGNILLDSNLIPKISNFGLAKLFDIQKTHISTQVPGTASGDCQWRLGTSMVSDAGQSVINANQYPMFQDSIRDGR</sequence>
<evidence type="ECO:0000256" key="3">
    <source>
        <dbReference type="ARBA" id="ARBA00022679"/>
    </source>
</evidence>
<comment type="catalytic activity">
    <reaction evidence="7">
        <text>L-threonyl-[protein] + ATP = O-phospho-L-threonyl-[protein] + ADP + H(+)</text>
        <dbReference type="Rhea" id="RHEA:46608"/>
        <dbReference type="Rhea" id="RHEA-COMP:11060"/>
        <dbReference type="Rhea" id="RHEA-COMP:11605"/>
        <dbReference type="ChEBI" id="CHEBI:15378"/>
        <dbReference type="ChEBI" id="CHEBI:30013"/>
        <dbReference type="ChEBI" id="CHEBI:30616"/>
        <dbReference type="ChEBI" id="CHEBI:61977"/>
        <dbReference type="ChEBI" id="CHEBI:456216"/>
        <dbReference type="EC" id="2.7.11.1"/>
    </reaction>
</comment>
<evidence type="ECO:0000256" key="4">
    <source>
        <dbReference type="ARBA" id="ARBA00022741"/>
    </source>
</evidence>
<reference evidence="10" key="1">
    <citation type="journal article" date="2021" name="Front. Plant Sci.">
        <title>Chromosome-Scale Genome Assembly for Chinese Sour Jujube and Insights Into Its Genome Evolution and Domestication Signature.</title>
        <authorList>
            <person name="Shen L.-Y."/>
            <person name="Luo H."/>
            <person name="Wang X.-L."/>
            <person name="Wang X.-M."/>
            <person name="Qiu X.-J."/>
            <person name="Liu H."/>
            <person name="Zhou S.-S."/>
            <person name="Jia K.-H."/>
            <person name="Nie S."/>
            <person name="Bao Y.-T."/>
            <person name="Zhang R.-G."/>
            <person name="Yun Q.-Z."/>
            <person name="Chai Y.-H."/>
            <person name="Lu J.-Y."/>
            <person name="Li Y."/>
            <person name="Zhao S.-W."/>
            <person name="Mao J.-F."/>
            <person name="Jia S.-G."/>
            <person name="Mao Y.-M."/>
        </authorList>
    </citation>
    <scope>NUCLEOTIDE SEQUENCE</scope>
    <source>
        <strain evidence="10">AT0</strain>
        <tissue evidence="10">Leaf</tissue>
    </source>
</reference>
<comment type="caution">
    <text evidence="10">The sequence shown here is derived from an EMBL/GenBank/DDBJ whole genome shotgun (WGS) entry which is preliminary data.</text>
</comment>
<dbReference type="Proteomes" id="UP000813462">
    <property type="component" value="Unassembled WGS sequence"/>
</dbReference>
<keyword evidence="2" id="KW-0723">Serine/threonine-protein kinase</keyword>
<evidence type="ECO:0000256" key="8">
    <source>
        <dbReference type="ARBA" id="ARBA00048679"/>
    </source>
</evidence>